<dbReference type="AlphaFoldDB" id="A0A1V2I0R5"/>
<gene>
    <name evidence="2" type="ORF">BL253_34640</name>
</gene>
<dbReference type="Proteomes" id="UP000188929">
    <property type="component" value="Unassembled WGS sequence"/>
</dbReference>
<dbReference type="OrthoDB" id="3722616at2"/>
<name>A0A1V2I0R5_9ACTN</name>
<organism evidence="2 3">
    <name type="scientific">Pseudofrankia asymbiotica</name>
    <dbReference type="NCBI Taxonomy" id="1834516"/>
    <lineage>
        <taxon>Bacteria</taxon>
        <taxon>Bacillati</taxon>
        <taxon>Actinomycetota</taxon>
        <taxon>Actinomycetes</taxon>
        <taxon>Frankiales</taxon>
        <taxon>Frankiaceae</taxon>
        <taxon>Pseudofrankia</taxon>
    </lineage>
</organism>
<evidence type="ECO:0000313" key="2">
    <source>
        <dbReference type="EMBL" id="ONH22846.1"/>
    </source>
</evidence>
<feature type="region of interest" description="Disordered" evidence="1">
    <location>
        <begin position="80"/>
        <end position="130"/>
    </location>
</feature>
<sequence length="130" mass="13530">MEALRAAACLRLAAGQGELDLGLEVAGSAGAPLPIVASRMGYLWDVLCRAYYAVGLATATGGDPVFRALVLARIIEPTSKLDAQRSSKRPGRRGVLQPPSSLSCAGMPPLSGGSGWPRRARPTLGWDQSA</sequence>
<keyword evidence="3" id="KW-1185">Reference proteome</keyword>
<accession>A0A1V2I0R5</accession>
<protein>
    <submittedName>
        <fullName evidence="2">Uncharacterized protein</fullName>
    </submittedName>
</protein>
<reference evidence="3" key="1">
    <citation type="submission" date="2016-10" db="EMBL/GenBank/DDBJ databases">
        <title>Frankia sp. NRRL B-16386 Genome sequencing.</title>
        <authorList>
            <person name="Ghodhbane-Gtari F."/>
            <person name="Swanson E."/>
            <person name="Gueddou A."/>
            <person name="Hezbri K."/>
            <person name="Ktari K."/>
            <person name="Nouioui I."/>
            <person name="Morris K."/>
            <person name="Simpson S."/>
            <person name="Abebe-Akele F."/>
            <person name="Thomas K."/>
            <person name="Gtari M."/>
            <person name="Tisa L.S."/>
        </authorList>
    </citation>
    <scope>NUCLEOTIDE SEQUENCE [LARGE SCALE GENOMIC DNA]</scope>
    <source>
        <strain evidence="3">NRRL B-16386</strain>
    </source>
</reference>
<evidence type="ECO:0000313" key="3">
    <source>
        <dbReference type="Proteomes" id="UP000188929"/>
    </source>
</evidence>
<evidence type="ECO:0000256" key="1">
    <source>
        <dbReference type="SAM" id="MobiDB-lite"/>
    </source>
</evidence>
<proteinExistence type="predicted"/>
<dbReference type="EMBL" id="MOMC01000097">
    <property type="protein sequence ID" value="ONH22846.1"/>
    <property type="molecule type" value="Genomic_DNA"/>
</dbReference>
<comment type="caution">
    <text evidence="2">The sequence shown here is derived from an EMBL/GenBank/DDBJ whole genome shotgun (WGS) entry which is preliminary data.</text>
</comment>